<gene>
    <name evidence="8" type="ORF">K490DRAFT_65691</name>
</gene>
<feature type="domain" description="Amine oxidase" evidence="7">
    <location>
        <begin position="11"/>
        <end position="445"/>
    </location>
</feature>
<feature type="binding site" evidence="5">
    <location>
        <position position="230"/>
    </location>
    <ligand>
        <name>FAD</name>
        <dbReference type="ChEBI" id="CHEBI:57692"/>
    </ligand>
</feature>
<proteinExistence type="inferred from homology"/>
<keyword evidence="9" id="KW-1185">Reference proteome</keyword>
<dbReference type="Proteomes" id="UP000799776">
    <property type="component" value="Unassembled WGS sequence"/>
</dbReference>
<dbReference type="Gene3D" id="3.50.50.60">
    <property type="entry name" value="FAD/NAD(P)-binding domain"/>
    <property type="match status" value="1"/>
</dbReference>
<evidence type="ECO:0000256" key="1">
    <source>
        <dbReference type="ARBA" id="ARBA00001974"/>
    </source>
</evidence>
<evidence type="ECO:0000313" key="9">
    <source>
        <dbReference type="Proteomes" id="UP000799776"/>
    </source>
</evidence>
<protein>
    <recommendedName>
        <fullName evidence="6">Amine oxidase</fullName>
        <ecNumber evidence="6">1.4.3.-</ecNumber>
    </recommendedName>
</protein>
<dbReference type="InterPro" id="IPR002937">
    <property type="entry name" value="Amino_oxidase"/>
</dbReference>
<name>A0A9P4LZV5_9PEZI</name>
<dbReference type="OrthoDB" id="5046242at2759"/>
<dbReference type="Pfam" id="PF01593">
    <property type="entry name" value="Amino_oxidase"/>
    <property type="match status" value="1"/>
</dbReference>
<dbReference type="SUPFAM" id="SSF54373">
    <property type="entry name" value="FAD-linked reductases, C-terminal domain"/>
    <property type="match status" value="1"/>
</dbReference>
<comment type="catalytic activity">
    <reaction evidence="4">
        <text>a secondary aliphatic amine + O2 + H2O = a primary amine + an aldehyde + H2O2</text>
        <dbReference type="Rhea" id="RHEA:26414"/>
        <dbReference type="ChEBI" id="CHEBI:15377"/>
        <dbReference type="ChEBI" id="CHEBI:15379"/>
        <dbReference type="ChEBI" id="CHEBI:16240"/>
        <dbReference type="ChEBI" id="CHEBI:17478"/>
        <dbReference type="ChEBI" id="CHEBI:58855"/>
        <dbReference type="ChEBI" id="CHEBI:65296"/>
        <dbReference type="EC" id="1.4.3.4"/>
    </reaction>
</comment>
<dbReference type="InterPro" id="IPR036188">
    <property type="entry name" value="FAD/NAD-bd_sf"/>
</dbReference>
<evidence type="ECO:0000313" key="8">
    <source>
        <dbReference type="EMBL" id="KAF2087298.1"/>
    </source>
</evidence>
<keyword evidence="3 6" id="KW-0560">Oxidoreductase</keyword>
<comment type="caution">
    <text evidence="8">The sequence shown here is derived from an EMBL/GenBank/DDBJ whole genome shotgun (WGS) entry which is preliminary data.</text>
</comment>
<evidence type="ECO:0000256" key="3">
    <source>
        <dbReference type="ARBA" id="ARBA00023002"/>
    </source>
</evidence>
<dbReference type="PANTHER" id="PTHR43563">
    <property type="entry name" value="AMINE OXIDASE"/>
    <property type="match status" value="1"/>
</dbReference>
<dbReference type="GO" id="GO:0097621">
    <property type="term" value="F:monoamine oxidase activity"/>
    <property type="evidence" value="ECO:0007669"/>
    <property type="project" value="UniProtKB-EC"/>
</dbReference>
<evidence type="ECO:0000259" key="7">
    <source>
        <dbReference type="Pfam" id="PF01593"/>
    </source>
</evidence>
<dbReference type="InterPro" id="IPR001613">
    <property type="entry name" value="Flavin_amine_oxidase"/>
</dbReference>
<dbReference type="Gene3D" id="3.90.660.10">
    <property type="match status" value="1"/>
</dbReference>
<organism evidence="8 9">
    <name type="scientific">Saccharata proteae CBS 121410</name>
    <dbReference type="NCBI Taxonomy" id="1314787"/>
    <lineage>
        <taxon>Eukaryota</taxon>
        <taxon>Fungi</taxon>
        <taxon>Dikarya</taxon>
        <taxon>Ascomycota</taxon>
        <taxon>Pezizomycotina</taxon>
        <taxon>Dothideomycetes</taxon>
        <taxon>Dothideomycetes incertae sedis</taxon>
        <taxon>Botryosphaeriales</taxon>
        <taxon>Saccharataceae</taxon>
        <taxon>Saccharata</taxon>
    </lineage>
</organism>
<evidence type="ECO:0000256" key="6">
    <source>
        <dbReference type="RuleBase" id="RU362067"/>
    </source>
</evidence>
<feature type="binding site" evidence="5">
    <location>
        <position position="12"/>
    </location>
    <ligand>
        <name>FAD</name>
        <dbReference type="ChEBI" id="CHEBI:57692"/>
    </ligand>
</feature>
<dbReference type="AlphaFoldDB" id="A0A9P4LZV5"/>
<comment type="similarity">
    <text evidence="2 6">Belongs to the flavin monoamine oxidase family.</text>
</comment>
<dbReference type="SUPFAM" id="SSF51905">
    <property type="entry name" value="FAD/NAD(P)-binding domain"/>
    <property type="match status" value="1"/>
</dbReference>
<dbReference type="InterPro" id="IPR050703">
    <property type="entry name" value="Flavin_MAO"/>
</dbReference>
<evidence type="ECO:0000256" key="5">
    <source>
        <dbReference type="PIRSR" id="PIRSR601613-1"/>
    </source>
</evidence>
<dbReference type="PRINTS" id="PR00757">
    <property type="entry name" value="AMINEOXDASEF"/>
</dbReference>
<reference evidence="8" key="1">
    <citation type="journal article" date="2020" name="Stud. Mycol.">
        <title>101 Dothideomycetes genomes: a test case for predicting lifestyles and emergence of pathogens.</title>
        <authorList>
            <person name="Haridas S."/>
            <person name="Albert R."/>
            <person name="Binder M."/>
            <person name="Bloem J."/>
            <person name="Labutti K."/>
            <person name="Salamov A."/>
            <person name="Andreopoulos B."/>
            <person name="Baker S."/>
            <person name="Barry K."/>
            <person name="Bills G."/>
            <person name="Bluhm B."/>
            <person name="Cannon C."/>
            <person name="Castanera R."/>
            <person name="Culley D."/>
            <person name="Daum C."/>
            <person name="Ezra D."/>
            <person name="Gonzalez J."/>
            <person name="Henrissat B."/>
            <person name="Kuo A."/>
            <person name="Liang C."/>
            <person name="Lipzen A."/>
            <person name="Lutzoni F."/>
            <person name="Magnuson J."/>
            <person name="Mondo S."/>
            <person name="Nolan M."/>
            <person name="Ohm R."/>
            <person name="Pangilinan J."/>
            <person name="Park H.-J."/>
            <person name="Ramirez L."/>
            <person name="Alfaro M."/>
            <person name="Sun H."/>
            <person name="Tritt A."/>
            <person name="Yoshinaga Y."/>
            <person name="Zwiers L.-H."/>
            <person name="Turgeon B."/>
            <person name="Goodwin S."/>
            <person name="Spatafora J."/>
            <person name="Crous P."/>
            <person name="Grigoriev I."/>
        </authorList>
    </citation>
    <scope>NUCLEOTIDE SEQUENCE</scope>
    <source>
        <strain evidence="8">CBS 121410</strain>
    </source>
</reference>
<dbReference type="EC" id="1.4.3.-" evidence="6"/>
<accession>A0A9P4LZV5</accession>
<dbReference type="PANTHER" id="PTHR43563:SF14">
    <property type="entry name" value="AMINE OXIDASE"/>
    <property type="match status" value="1"/>
</dbReference>
<keyword evidence="6" id="KW-0285">Flavoprotein</keyword>
<evidence type="ECO:0000256" key="4">
    <source>
        <dbReference type="ARBA" id="ARBA00048448"/>
    </source>
</evidence>
<evidence type="ECO:0000256" key="2">
    <source>
        <dbReference type="ARBA" id="ARBA00005995"/>
    </source>
</evidence>
<dbReference type="EMBL" id="ML978720">
    <property type="protein sequence ID" value="KAF2087298.1"/>
    <property type="molecule type" value="Genomic_DNA"/>
</dbReference>
<keyword evidence="6" id="KW-0274">FAD</keyword>
<sequence>MLDVIVVGAGLSGLQAALDVKKAGYSVLVLEARNRVGGKTFSAPLASGRGCVELGAAWINDTNQHRMYAHSKRFGLELVKQLTDGDCLMHESDEKIHRFGFGKSPDFAASEVANLEKIRDIFASLSLDRNANWAELDEVDVETFVKRQGAEPKTIEMVNLWTRVMIGFEASEISARSFVDYCARGGGFKQLRSDYRDGAQYLRFRHGTQSVAKGIAKLLGPETIRLSNPVRHIQDLNDHVVVITAAGDVHKARKIITALPTPNYNSIIFSPPLTGDTAVIARATRLGYYTKFIVCYDKPWWREKGLCGMGLSHRGPICVARDTSVDAERQYSLTGFVNGALGREWSKLPAHERRAAALKQIALVYGDSEEAFKPIEVFEQEWAKEPWSQGAVCPMTGPGILNQYGHAYGKPIGNLHFVSTEFAREWKGYMEGAVCSGEDGAKEVIQALSRKPGGISARL</sequence>
<comment type="cofactor">
    <cofactor evidence="1 6">
        <name>FAD</name>
        <dbReference type="ChEBI" id="CHEBI:57692"/>
    </cofactor>
</comment>
<feature type="binding site" evidence="5">
    <location>
        <position position="336"/>
    </location>
    <ligand>
        <name>substrate</name>
    </ligand>
</feature>
<feature type="binding site" evidence="5">
    <location>
        <position position="421"/>
    </location>
    <ligand>
        <name>FAD</name>
        <dbReference type="ChEBI" id="CHEBI:57692"/>
    </ligand>
</feature>
<dbReference type="Gene3D" id="1.10.405.10">
    <property type="entry name" value="Guanine Nucleotide Dissociation Inhibitor, domain 1"/>
    <property type="match status" value="1"/>
</dbReference>
<feature type="binding site" evidence="5">
    <location>
        <begin position="31"/>
        <end position="32"/>
    </location>
    <ligand>
        <name>FAD</name>
        <dbReference type="ChEBI" id="CHEBI:57692"/>
    </ligand>
</feature>